<protein>
    <recommendedName>
        <fullName evidence="4">Hydrophobin</fullName>
    </recommendedName>
</protein>
<dbReference type="EMBL" id="KN847548">
    <property type="protein sequence ID" value="KIW02586.1"/>
    <property type="molecule type" value="Genomic_DNA"/>
</dbReference>
<dbReference type="RefSeq" id="XP_016212455.1">
    <property type="nucleotide sequence ID" value="XM_016359619.1"/>
</dbReference>
<feature type="chain" id="PRO_5002236440" description="Hydrophobin" evidence="1">
    <location>
        <begin position="19"/>
        <end position="129"/>
    </location>
</feature>
<dbReference type="VEuPathDB" id="FungiDB:PV09_06036"/>
<dbReference type="InParanoid" id="A0A0D1XJV9"/>
<organism evidence="2 3">
    <name type="scientific">Verruconis gallopava</name>
    <dbReference type="NCBI Taxonomy" id="253628"/>
    <lineage>
        <taxon>Eukaryota</taxon>
        <taxon>Fungi</taxon>
        <taxon>Dikarya</taxon>
        <taxon>Ascomycota</taxon>
        <taxon>Pezizomycotina</taxon>
        <taxon>Dothideomycetes</taxon>
        <taxon>Pleosporomycetidae</taxon>
        <taxon>Venturiales</taxon>
        <taxon>Sympoventuriaceae</taxon>
        <taxon>Verruconis</taxon>
    </lineage>
</organism>
<evidence type="ECO:0000313" key="2">
    <source>
        <dbReference type="EMBL" id="KIW02586.1"/>
    </source>
</evidence>
<sequence length="129" mass="14251">MQFAALALALFWATSVSASPARIPQPVAAQEVVSTPYTAGDAFHDCQGKGLGDFVCWANEDARSYGKMSASELKKLSEVPMREIIKGPAFCCKHDPFFNLGFDYDFLGLIDIEQRVALGKKCTPIWWWG</sequence>
<gene>
    <name evidence="2" type="ORF">PV09_06036</name>
</gene>
<reference evidence="2 3" key="1">
    <citation type="submission" date="2015-01" db="EMBL/GenBank/DDBJ databases">
        <title>The Genome Sequence of Ochroconis gallopava CBS43764.</title>
        <authorList>
            <consortium name="The Broad Institute Genomics Platform"/>
            <person name="Cuomo C."/>
            <person name="de Hoog S."/>
            <person name="Gorbushina A."/>
            <person name="Stielow B."/>
            <person name="Teixiera M."/>
            <person name="Abouelleil A."/>
            <person name="Chapman S.B."/>
            <person name="Priest M."/>
            <person name="Young S.K."/>
            <person name="Wortman J."/>
            <person name="Nusbaum C."/>
            <person name="Birren B."/>
        </authorList>
    </citation>
    <scope>NUCLEOTIDE SEQUENCE [LARGE SCALE GENOMIC DNA]</scope>
    <source>
        <strain evidence="2 3">CBS 43764</strain>
    </source>
</reference>
<evidence type="ECO:0000313" key="3">
    <source>
        <dbReference type="Proteomes" id="UP000053259"/>
    </source>
</evidence>
<name>A0A0D1XJV9_9PEZI</name>
<feature type="signal peptide" evidence="1">
    <location>
        <begin position="1"/>
        <end position="18"/>
    </location>
</feature>
<dbReference type="Proteomes" id="UP000053259">
    <property type="component" value="Unassembled WGS sequence"/>
</dbReference>
<evidence type="ECO:0000256" key="1">
    <source>
        <dbReference type="SAM" id="SignalP"/>
    </source>
</evidence>
<dbReference type="AlphaFoldDB" id="A0A0D1XJV9"/>
<dbReference type="GeneID" id="27314009"/>
<dbReference type="HOGENOM" id="CLU_1950482_0_0_1"/>
<proteinExistence type="predicted"/>
<accession>A0A0D1XJV9</accession>
<keyword evidence="3" id="KW-1185">Reference proteome</keyword>
<evidence type="ECO:0008006" key="4">
    <source>
        <dbReference type="Google" id="ProtNLM"/>
    </source>
</evidence>
<keyword evidence="1" id="KW-0732">Signal</keyword>